<feature type="compositionally biased region" description="Basic and acidic residues" evidence="9">
    <location>
        <begin position="270"/>
        <end position="294"/>
    </location>
</feature>
<dbReference type="Pfam" id="PF07529">
    <property type="entry name" value="HSA"/>
    <property type="match status" value="1"/>
</dbReference>
<evidence type="ECO:0000259" key="11">
    <source>
        <dbReference type="PROSITE" id="PS51204"/>
    </source>
</evidence>
<evidence type="ECO:0000256" key="5">
    <source>
        <dbReference type="ARBA" id="ARBA00023204"/>
    </source>
</evidence>
<feature type="compositionally biased region" description="Polar residues" evidence="9">
    <location>
        <begin position="313"/>
        <end position="324"/>
    </location>
</feature>
<dbReference type="GO" id="GO:0006281">
    <property type="term" value="P:DNA repair"/>
    <property type="evidence" value="ECO:0007669"/>
    <property type="project" value="UniProtKB-KW"/>
</dbReference>
<dbReference type="SMART" id="SM00717">
    <property type="entry name" value="SANT"/>
    <property type="match status" value="1"/>
</dbReference>
<evidence type="ECO:0000256" key="9">
    <source>
        <dbReference type="SAM" id="MobiDB-lite"/>
    </source>
</evidence>
<evidence type="ECO:0000256" key="7">
    <source>
        <dbReference type="ARBA" id="ARBA00025178"/>
    </source>
</evidence>
<feature type="region of interest" description="Disordered" evidence="9">
    <location>
        <begin position="1178"/>
        <end position="1254"/>
    </location>
</feature>
<evidence type="ECO:0000256" key="6">
    <source>
        <dbReference type="ARBA" id="ARBA00023242"/>
    </source>
</evidence>
<keyword evidence="6" id="KW-0539">Nucleus</keyword>
<reference evidence="13" key="1">
    <citation type="submission" date="2016-03" db="EMBL/GenBank/DDBJ databases">
        <authorList>
            <person name="Guldener U."/>
        </authorList>
    </citation>
    <scope>NUCLEOTIDE SEQUENCE [LARGE SCALE GENOMIC DNA]</scope>
</reference>
<dbReference type="GO" id="GO:0035267">
    <property type="term" value="C:NuA4 histone acetyltransferase complex"/>
    <property type="evidence" value="ECO:0007669"/>
    <property type="project" value="UniProtKB-ARBA"/>
</dbReference>
<feature type="domain" description="HSA" evidence="11">
    <location>
        <begin position="710"/>
        <end position="784"/>
    </location>
</feature>
<feature type="compositionally biased region" description="Basic and acidic residues" evidence="9">
    <location>
        <begin position="361"/>
        <end position="373"/>
    </location>
</feature>
<comment type="function">
    <text evidence="7">Component of the NuA4 histone acetyltransferase complex which is involved in transcriptional activation of selected genes principally by acetylation of nucleosomal histone H4 and H2A. The NuA4 complex is also involved in DNA repair.</text>
</comment>
<feature type="compositionally biased region" description="Low complexity" evidence="9">
    <location>
        <begin position="1067"/>
        <end position="1082"/>
    </location>
</feature>
<keyword evidence="3" id="KW-0227">DNA damage</keyword>
<dbReference type="Gene3D" id="1.10.10.60">
    <property type="entry name" value="Homeodomain-like"/>
    <property type="match status" value="1"/>
</dbReference>
<dbReference type="Proteomes" id="UP000177625">
    <property type="component" value="Unassembled WGS sequence"/>
</dbReference>
<keyword evidence="13" id="KW-1185">Reference proteome</keyword>
<dbReference type="EMBL" id="FJVC01000490">
    <property type="protein sequence ID" value="CZT51470.1"/>
    <property type="molecule type" value="Genomic_DNA"/>
</dbReference>
<sequence length="1549" mass="169942">MNEVGVADRARLLRSKQLELSRIVTSRRRKLREVFAVCDHDGPLPHTNLQNPDAPPTSLAEERFLEVTDILKDRLFDESNLPTRRQLRSDTSKQKNASRKGSPDGKSGDKVRKISKGQRDGSKSRKSRAPTPTNKSDAGTATATPTTDLGVESNVEPGTVQGMLMQRSTSKGSQIDLPAEGIAVRKEIVEEPSGTAAEAQPLAYDGTLPASASESDRIRSRLESQPNSPGVDPRKAMPISAVDAANLPGELHEGLGLLDENHKATTAHLPSREVQEQRIRDANEAREHRKDRNEGLSITLPQESIRNADALSSPGSTIDANSAATPAMHEASTDTSPENDSRYDPERMENKDDDAATPPEMRPRPEECAEREEHDRILQAQIDVSTAEIMKDNVVDSQSPHEQTAFGLQGGDAQTSVENMTGSIAGKLTQEASEVVQDIVEDGTEVIGIQSDDKPTDSISEAKPKEQEANPVEVPDSEAEEDTSPAADPMDLDATTIKDSFESAAPASENTPVPANNIAIPSPRQGNETDASTTPVATPRRTLPTPAPVLERMTTRVASGAMRHKSVSEILGETPRPESHVNSHSPSRSATPQSPGARVRSLVEKAREKERSKLSTVVFPGRPPKSAAAKKTLVANGSPAMAVKDDYFMPLFLSKASADKTRPLDAILQSAHKTITTSNAYIPVSENQTTQVLKRIYSLQNAGKWMLRQPKRSAEPIRQTTHWDLLLQEAKWMRTDFREERKWRSTVASNMAHACAEWVSSSTEDRKILQVKATPPPIIDPSRDTEMADGSSQAGTHPTPDLVASAEFDSPMEDFDEEPRLNLLETVAPTAIFALQDDDVVFGLRRSPTSDKLLAELPMYGAPLRVPEMVLATSDIDPDRFWKRAALPLSKFVEGRLELKTTSHPRKKSRYEYELEDDDDEPVVFGEPQTKRPILAPEKTDVALFNPEHKHIRDRIHSSHQFRPPSEFQMPLQTFFECRIPSQWTWDEDNELKGYVRDYSYNWSLISSLLGSKSLYVSGAERRTPWECFERWIHLEGLPADMQKTHYFRAYTARIDAANRIVTAQNNAAPPQANANGQVQPAPRRRPTTSVRVERRRHQKHLTLVDAMRKLAKKRETNHHKQAHAQGMAAMRKANEVPNANRNLLGTTPQDFSKLKHEREEAFRERVVQMQQRQEVARRLQLQQQQQQQQQPGRNPVNPQQPNMVNGVPRPANAAMPMNGLAPPSGQNLAVPGQNRPRPMPPQMPGQSMPNSLRVPQMPMNGIPTAQMQGQMPLPNPVLDVGLVSRAQQISQHQQAIRLQQQSQMPGQSPQMHNSPPRLNGVPQPGFQMQTNMMPPFNPNGNGVSTPPVNHVPSPGQGHASSPRIGPNPLQPPPNPGASSHISMLEHQFKQKYPGASNEQIASMIQAQLSKTILGPNQQQHQHQQQQHQQRQGFAQSAMNAAAGANLSAAGMNAGMTAGMSNAAQGTPQLYAQMLRQQQENQQKAAQQAQQAAASVNVGNGNGQSPSVSNTTANMHGNANANGNTNTNGNGGNSAQGHAHRASSGSAGV</sequence>
<feature type="region of interest" description="Disordered" evidence="9">
    <location>
        <begin position="192"/>
        <end position="237"/>
    </location>
</feature>
<feature type="region of interest" description="Disordered" evidence="9">
    <location>
        <begin position="1297"/>
        <end position="1381"/>
    </location>
</feature>
<feature type="compositionally biased region" description="Basic and acidic residues" evidence="9">
    <location>
        <begin position="101"/>
        <end position="123"/>
    </location>
</feature>
<feature type="compositionally biased region" description="Low complexity" evidence="9">
    <location>
        <begin position="1332"/>
        <end position="1343"/>
    </location>
</feature>
<keyword evidence="4" id="KW-0156">Chromatin regulator</keyword>
<accession>A0A1E1MQU6</accession>
<dbReference type="SUPFAM" id="SSF46689">
    <property type="entry name" value="Homeodomain-like"/>
    <property type="match status" value="1"/>
</dbReference>
<dbReference type="PANTHER" id="PTHR46459:SF1">
    <property type="entry name" value="E1A-BINDING PROTEIN P400"/>
    <property type="match status" value="1"/>
</dbReference>
<dbReference type="InterPro" id="IPR001005">
    <property type="entry name" value="SANT/Myb"/>
</dbReference>
<dbReference type="GO" id="GO:0003682">
    <property type="term" value="F:chromatin binding"/>
    <property type="evidence" value="ECO:0007669"/>
    <property type="project" value="TreeGrafter"/>
</dbReference>
<evidence type="ECO:0000313" key="12">
    <source>
        <dbReference type="EMBL" id="CZT51470.1"/>
    </source>
</evidence>
<evidence type="ECO:0000256" key="2">
    <source>
        <dbReference type="ARBA" id="ARBA00008913"/>
    </source>
</evidence>
<dbReference type="PROSITE" id="PS51204">
    <property type="entry name" value="HSA"/>
    <property type="match status" value="1"/>
</dbReference>
<feature type="region of interest" description="Disordered" evidence="9">
    <location>
        <begin position="1415"/>
        <end position="1438"/>
    </location>
</feature>
<evidence type="ECO:0000256" key="8">
    <source>
        <dbReference type="ARBA" id="ARBA00029670"/>
    </source>
</evidence>
<feature type="region of interest" description="Disordered" evidence="9">
    <location>
        <begin position="81"/>
        <end position="155"/>
    </location>
</feature>
<feature type="compositionally biased region" description="Polar residues" evidence="9">
    <location>
        <begin position="1497"/>
        <end position="1509"/>
    </location>
</feature>
<evidence type="ECO:0000256" key="4">
    <source>
        <dbReference type="ARBA" id="ARBA00022853"/>
    </source>
</evidence>
<feature type="domain" description="Myb-like" evidence="10">
    <location>
        <begin position="982"/>
        <end position="1036"/>
    </location>
</feature>
<dbReference type="Pfam" id="PF13921">
    <property type="entry name" value="Myb_DNA-bind_6"/>
    <property type="match status" value="1"/>
</dbReference>
<feature type="compositionally biased region" description="Basic and acidic residues" evidence="9">
    <location>
        <begin position="601"/>
        <end position="613"/>
    </location>
</feature>
<dbReference type="PROSITE" id="PS50090">
    <property type="entry name" value="MYB_LIKE"/>
    <property type="match status" value="1"/>
</dbReference>
<feature type="compositionally biased region" description="Low complexity" evidence="9">
    <location>
        <begin position="533"/>
        <end position="547"/>
    </location>
</feature>
<feature type="region of interest" description="Disordered" evidence="9">
    <location>
        <begin position="1476"/>
        <end position="1549"/>
    </location>
</feature>
<feature type="region of interest" description="Disordered" evidence="9">
    <location>
        <begin position="774"/>
        <end position="800"/>
    </location>
</feature>
<dbReference type="GO" id="GO:0005634">
    <property type="term" value="C:nucleus"/>
    <property type="evidence" value="ECO:0007669"/>
    <property type="project" value="UniProtKB-SubCell"/>
</dbReference>
<evidence type="ECO:0000256" key="1">
    <source>
        <dbReference type="ARBA" id="ARBA00004123"/>
    </source>
</evidence>
<feature type="compositionally biased region" description="Polar residues" evidence="9">
    <location>
        <begin position="582"/>
        <end position="594"/>
    </location>
</feature>
<feature type="compositionally biased region" description="Low complexity" evidence="9">
    <location>
        <begin position="1477"/>
        <end position="1494"/>
    </location>
</feature>
<dbReference type="GO" id="GO:0006325">
    <property type="term" value="P:chromatin organization"/>
    <property type="evidence" value="ECO:0007669"/>
    <property type="project" value="UniProtKB-KW"/>
</dbReference>
<dbReference type="InterPro" id="IPR014012">
    <property type="entry name" value="HSA_dom"/>
</dbReference>
<dbReference type="PANTHER" id="PTHR46459">
    <property type="entry name" value="E1A-BINDING PROTEIN P400-RELATED"/>
    <property type="match status" value="1"/>
</dbReference>
<organism evidence="12 13">
    <name type="scientific">Rhynchosporium secalis</name>
    <name type="common">Barley scald fungus</name>
    <dbReference type="NCBI Taxonomy" id="38038"/>
    <lineage>
        <taxon>Eukaryota</taxon>
        <taxon>Fungi</taxon>
        <taxon>Dikarya</taxon>
        <taxon>Ascomycota</taxon>
        <taxon>Pezizomycotina</taxon>
        <taxon>Leotiomycetes</taxon>
        <taxon>Helotiales</taxon>
        <taxon>Ploettnerulaceae</taxon>
        <taxon>Rhynchosporium</taxon>
    </lineage>
</organism>
<feature type="region of interest" description="Disordered" evidence="9">
    <location>
        <begin position="1067"/>
        <end position="1096"/>
    </location>
</feature>
<evidence type="ECO:0000259" key="10">
    <source>
        <dbReference type="PROSITE" id="PS50090"/>
    </source>
</evidence>
<feature type="compositionally biased region" description="Basic and acidic residues" evidence="9">
    <location>
        <begin position="339"/>
        <end position="354"/>
    </location>
</feature>
<feature type="compositionally biased region" description="Low complexity" evidence="9">
    <location>
        <begin position="138"/>
        <end position="147"/>
    </location>
</feature>
<feature type="region of interest" description="Disordered" evidence="9">
    <location>
        <begin position="443"/>
        <end position="547"/>
    </location>
</feature>
<feature type="compositionally biased region" description="Low complexity" evidence="9">
    <location>
        <begin position="1510"/>
        <end position="1528"/>
    </location>
</feature>
<feature type="region of interest" description="Disordered" evidence="9">
    <location>
        <begin position="397"/>
        <end position="420"/>
    </location>
</feature>
<name>A0A1E1MQU6_RHYSE</name>
<evidence type="ECO:0000256" key="3">
    <source>
        <dbReference type="ARBA" id="ARBA00022763"/>
    </source>
</evidence>
<keyword evidence="5" id="KW-0234">DNA repair</keyword>
<feature type="compositionally biased region" description="Low complexity" evidence="9">
    <location>
        <begin position="1418"/>
        <end position="1438"/>
    </location>
</feature>
<protein>
    <recommendedName>
        <fullName evidence="8">Vacuolar import and degradation protein 21</fullName>
    </recommendedName>
</protein>
<feature type="region of interest" description="Disordered" evidence="9">
    <location>
        <begin position="266"/>
        <end position="373"/>
    </location>
</feature>
<gene>
    <name evidence="12" type="ORF">RSE6_12617</name>
</gene>
<feature type="region of interest" description="Disordered" evidence="9">
    <location>
        <begin position="569"/>
        <end position="621"/>
    </location>
</feature>
<comment type="subcellular location">
    <subcellularLocation>
        <location evidence="1">Nucleus</location>
    </subcellularLocation>
</comment>
<comment type="similarity">
    <text evidence="2">Belongs to the EAF1 family.</text>
</comment>
<dbReference type="CDD" id="cd00167">
    <property type="entry name" value="SANT"/>
    <property type="match status" value="1"/>
</dbReference>
<dbReference type="InterPro" id="IPR009057">
    <property type="entry name" value="Homeodomain-like_sf"/>
</dbReference>
<feature type="compositionally biased region" description="Low complexity" evidence="9">
    <location>
        <begin position="1300"/>
        <end position="1312"/>
    </location>
</feature>
<evidence type="ECO:0000313" key="13">
    <source>
        <dbReference type="Proteomes" id="UP000177625"/>
    </source>
</evidence>
<feature type="compositionally biased region" description="Low complexity" evidence="9">
    <location>
        <begin position="1178"/>
        <end position="1209"/>
    </location>
</feature>
<feature type="compositionally biased region" description="Basic and acidic residues" evidence="9">
    <location>
        <begin position="451"/>
        <end position="468"/>
    </location>
</feature>
<proteinExistence type="inferred from homology"/>